<dbReference type="EMBL" id="CM007654">
    <property type="protein sequence ID" value="ONI09899.1"/>
    <property type="molecule type" value="Genomic_DNA"/>
</dbReference>
<comment type="similarity">
    <text evidence="1">Belongs to the STIG1 family.</text>
</comment>
<keyword evidence="2 4" id="KW-0732">Signal</keyword>
<evidence type="ECO:0000256" key="3">
    <source>
        <dbReference type="SAM" id="MobiDB-lite"/>
    </source>
</evidence>
<proteinExistence type="inferred from homology"/>
<dbReference type="Proteomes" id="UP000006882">
    <property type="component" value="Chromosome G4"/>
</dbReference>
<evidence type="ECO:0000256" key="1">
    <source>
        <dbReference type="ARBA" id="ARBA00006010"/>
    </source>
</evidence>
<evidence type="ECO:0000313" key="6">
    <source>
        <dbReference type="Proteomes" id="UP000006882"/>
    </source>
</evidence>
<dbReference type="OrthoDB" id="5421723at2759"/>
<dbReference type="PANTHER" id="PTHR33227:SF21">
    <property type="entry name" value="F12F1.21 PROTEIN"/>
    <property type="match status" value="1"/>
</dbReference>
<accession>A0A251PEC0</accession>
<dbReference type="AlphaFoldDB" id="A0A251PEC0"/>
<name>A0A251PEC0_PRUPE</name>
<sequence length="151" mass="16615">MKSFMLFLMLAMLMASAITTLSAIPDEEESFFNEENNNDANDETKSQLEKSTSLRGRSRFLASRPPAMTCDRYPKVCRASGSAGPDCCKKKCVDRNTDRANCGKCGRKCKYAEICCKGKCVNPRSDKKNCGSCNNKCKKGSSCAYGMCSYA</sequence>
<evidence type="ECO:0008006" key="7">
    <source>
        <dbReference type="Google" id="ProtNLM"/>
    </source>
</evidence>
<feature type="signal peptide" evidence="4">
    <location>
        <begin position="1"/>
        <end position="23"/>
    </location>
</feature>
<gene>
    <name evidence="5" type="ORF">PRUPE_4G017000</name>
</gene>
<dbReference type="Gramene" id="ONI09899">
    <property type="protein sequence ID" value="ONI09899"/>
    <property type="gene ID" value="PRUPE_4G017000"/>
</dbReference>
<reference evidence="5 6" key="1">
    <citation type="journal article" date="2013" name="Nat. Genet.">
        <title>The high-quality draft genome of peach (Prunus persica) identifies unique patterns of genetic diversity, domestication and genome evolution.</title>
        <authorList>
            <consortium name="International Peach Genome Initiative"/>
            <person name="Verde I."/>
            <person name="Abbott A.G."/>
            <person name="Scalabrin S."/>
            <person name="Jung S."/>
            <person name="Shu S."/>
            <person name="Marroni F."/>
            <person name="Zhebentyayeva T."/>
            <person name="Dettori M.T."/>
            <person name="Grimwood J."/>
            <person name="Cattonaro F."/>
            <person name="Zuccolo A."/>
            <person name="Rossini L."/>
            <person name="Jenkins J."/>
            <person name="Vendramin E."/>
            <person name="Meisel L.A."/>
            <person name="Decroocq V."/>
            <person name="Sosinski B."/>
            <person name="Prochnik S."/>
            <person name="Mitros T."/>
            <person name="Policriti A."/>
            <person name="Cipriani G."/>
            <person name="Dondini L."/>
            <person name="Ficklin S."/>
            <person name="Goodstein D.M."/>
            <person name="Xuan P."/>
            <person name="Del Fabbro C."/>
            <person name="Aramini V."/>
            <person name="Copetti D."/>
            <person name="Gonzalez S."/>
            <person name="Horner D.S."/>
            <person name="Falchi R."/>
            <person name="Lucas S."/>
            <person name="Mica E."/>
            <person name="Maldonado J."/>
            <person name="Lazzari B."/>
            <person name="Bielenberg D."/>
            <person name="Pirona R."/>
            <person name="Miculan M."/>
            <person name="Barakat A."/>
            <person name="Testolin R."/>
            <person name="Stella A."/>
            <person name="Tartarini S."/>
            <person name="Tonutti P."/>
            <person name="Arus P."/>
            <person name="Orellana A."/>
            <person name="Wells C."/>
            <person name="Main D."/>
            <person name="Vizzotto G."/>
            <person name="Silva H."/>
            <person name="Salamini F."/>
            <person name="Schmutz J."/>
            <person name="Morgante M."/>
            <person name="Rokhsar D.S."/>
        </authorList>
    </citation>
    <scope>NUCLEOTIDE SEQUENCE [LARGE SCALE GENOMIC DNA]</scope>
    <source>
        <strain evidence="6">cv. Nemared</strain>
    </source>
</reference>
<evidence type="ECO:0000256" key="4">
    <source>
        <dbReference type="SAM" id="SignalP"/>
    </source>
</evidence>
<dbReference type="STRING" id="3760.A0A251PEC0"/>
<keyword evidence="6" id="KW-1185">Reference proteome</keyword>
<protein>
    <recommendedName>
        <fullName evidence="7">Stigma-specific STIG1-like protein 1</fullName>
    </recommendedName>
</protein>
<feature type="chain" id="PRO_5013191076" description="Stigma-specific STIG1-like protein 1" evidence="4">
    <location>
        <begin position="24"/>
        <end position="151"/>
    </location>
</feature>
<dbReference type="PANTHER" id="PTHR33227">
    <property type="entry name" value="STIGMA-SPECIFIC STIG1-LIKE PROTEIN 3"/>
    <property type="match status" value="1"/>
</dbReference>
<dbReference type="eggNOG" id="ENOG502S1NG">
    <property type="taxonomic scope" value="Eukaryota"/>
</dbReference>
<evidence type="ECO:0000256" key="2">
    <source>
        <dbReference type="ARBA" id="ARBA00022729"/>
    </source>
</evidence>
<dbReference type="InterPro" id="IPR006969">
    <property type="entry name" value="Stig-like"/>
</dbReference>
<organism evidence="5 6">
    <name type="scientific">Prunus persica</name>
    <name type="common">Peach</name>
    <name type="synonym">Amygdalus persica</name>
    <dbReference type="NCBI Taxonomy" id="3760"/>
    <lineage>
        <taxon>Eukaryota</taxon>
        <taxon>Viridiplantae</taxon>
        <taxon>Streptophyta</taxon>
        <taxon>Embryophyta</taxon>
        <taxon>Tracheophyta</taxon>
        <taxon>Spermatophyta</taxon>
        <taxon>Magnoliopsida</taxon>
        <taxon>eudicotyledons</taxon>
        <taxon>Gunneridae</taxon>
        <taxon>Pentapetalae</taxon>
        <taxon>rosids</taxon>
        <taxon>fabids</taxon>
        <taxon>Rosales</taxon>
        <taxon>Rosaceae</taxon>
        <taxon>Amygdaloideae</taxon>
        <taxon>Amygdaleae</taxon>
        <taxon>Prunus</taxon>
    </lineage>
</organism>
<feature type="region of interest" description="Disordered" evidence="3">
    <location>
        <begin position="33"/>
        <end position="58"/>
    </location>
</feature>
<dbReference type="Pfam" id="PF04885">
    <property type="entry name" value="Stig1"/>
    <property type="match status" value="1"/>
</dbReference>
<evidence type="ECO:0000313" key="5">
    <source>
        <dbReference type="EMBL" id="ONI09899.1"/>
    </source>
</evidence>